<evidence type="ECO:0000313" key="1">
    <source>
        <dbReference type="EMBL" id="MBA5607250.1"/>
    </source>
</evidence>
<dbReference type="EMBL" id="JACEZS010000016">
    <property type="protein sequence ID" value="MBA5607250.1"/>
    <property type="molecule type" value="Genomic_DNA"/>
</dbReference>
<gene>
    <name evidence="1" type="ORF">H3H36_17980</name>
</gene>
<evidence type="ECO:0000313" key="2">
    <source>
        <dbReference type="Proteomes" id="UP000566711"/>
    </source>
</evidence>
<comment type="caution">
    <text evidence="1">The sequence shown here is derived from an EMBL/GenBank/DDBJ whole genome shotgun (WGS) entry which is preliminary data.</text>
</comment>
<dbReference type="RefSeq" id="WP_182219476.1">
    <property type="nucleotide sequence ID" value="NZ_JACEZS010000016.1"/>
</dbReference>
<name>A0A7W2I896_9BURK</name>
<protein>
    <submittedName>
        <fullName evidence="1">Uncharacterized protein</fullName>
    </submittedName>
</protein>
<dbReference type="AlphaFoldDB" id="A0A7W2I896"/>
<sequence>MAAAIPAPPPETEPVVIFPAGLNFFRTDKKATAIKNLDSNPLLPLRDNGPASLIKN</sequence>
<accession>A0A7W2I896</accession>
<keyword evidence="2" id="KW-1185">Reference proteome</keyword>
<reference evidence="1 2" key="1">
    <citation type="submission" date="2020-07" db="EMBL/GenBank/DDBJ databases">
        <title>Novel species isolated from subtropical streams in China.</title>
        <authorList>
            <person name="Lu H."/>
        </authorList>
    </citation>
    <scope>NUCLEOTIDE SEQUENCE [LARGE SCALE GENOMIC DNA]</scope>
    <source>
        <strain evidence="1 2">FT3S</strain>
    </source>
</reference>
<dbReference type="Proteomes" id="UP000566711">
    <property type="component" value="Unassembled WGS sequence"/>
</dbReference>
<proteinExistence type="predicted"/>
<organism evidence="1 2">
    <name type="scientific">Rugamonas fusca</name>
    <dbReference type="NCBI Taxonomy" id="2758568"/>
    <lineage>
        <taxon>Bacteria</taxon>
        <taxon>Pseudomonadati</taxon>
        <taxon>Pseudomonadota</taxon>
        <taxon>Betaproteobacteria</taxon>
        <taxon>Burkholderiales</taxon>
        <taxon>Oxalobacteraceae</taxon>
        <taxon>Telluria group</taxon>
        <taxon>Rugamonas</taxon>
    </lineage>
</organism>